<reference evidence="1" key="1">
    <citation type="submission" date="2023-10" db="EMBL/GenBank/DDBJ databases">
        <authorList>
            <person name="Rodriguez Cubillos JULIANA M."/>
            <person name="De Vega J."/>
        </authorList>
    </citation>
    <scope>NUCLEOTIDE SEQUENCE</scope>
</reference>
<dbReference type="EMBL" id="CASHSV030000409">
    <property type="protein sequence ID" value="CAJ2665047.1"/>
    <property type="molecule type" value="Genomic_DNA"/>
</dbReference>
<organism evidence="1 2">
    <name type="scientific">Trifolium pratense</name>
    <name type="common">Red clover</name>
    <dbReference type="NCBI Taxonomy" id="57577"/>
    <lineage>
        <taxon>Eukaryota</taxon>
        <taxon>Viridiplantae</taxon>
        <taxon>Streptophyta</taxon>
        <taxon>Embryophyta</taxon>
        <taxon>Tracheophyta</taxon>
        <taxon>Spermatophyta</taxon>
        <taxon>Magnoliopsida</taxon>
        <taxon>eudicotyledons</taxon>
        <taxon>Gunneridae</taxon>
        <taxon>Pentapetalae</taxon>
        <taxon>rosids</taxon>
        <taxon>fabids</taxon>
        <taxon>Fabales</taxon>
        <taxon>Fabaceae</taxon>
        <taxon>Papilionoideae</taxon>
        <taxon>50 kb inversion clade</taxon>
        <taxon>NPAAA clade</taxon>
        <taxon>Hologalegina</taxon>
        <taxon>IRL clade</taxon>
        <taxon>Trifolieae</taxon>
        <taxon>Trifolium</taxon>
    </lineage>
</organism>
<name>A0ACB0L6L1_TRIPR</name>
<keyword evidence="2" id="KW-1185">Reference proteome</keyword>
<protein>
    <submittedName>
        <fullName evidence="1">Uncharacterized protein</fullName>
    </submittedName>
</protein>
<proteinExistence type="predicted"/>
<evidence type="ECO:0000313" key="1">
    <source>
        <dbReference type="EMBL" id="CAJ2665047.1"/>
    </source>
</evidence>
<gene>
    <name evidence="1" type="ORF">MILVUS5_LOCUS30109</name>
</gene>
<accession>A0ACB0L6L1</accession>
<evidence type="ECO:0000313" key="2">
    <source>
        <dbReference type="Proteomes" id="UP001177021"/>
    </source>
</evidence>
<dbReference type="Proteomes" id="UP001177021">
    <property type="component" value="Unassembled WGS sequence"/>
</dbReference>
<comment type="caution">
    <text evidence="1">The sequence shown here is derived from an EMBL/GenBank/DDBJ whole genome shotgun (WGS) entry which is preliminary data.</text>
</comment>
<sequence length="167" mass="18462">MGMIMSYMGGSGEGLASQALSLVSGALYDQFLEKEVKSFDAFHTAILDIFNTINMALPGKHYDVPSNKEIKNFFKQWNESKEENKKNIFTDFMIKYVNISKVDDSMMITGIVAPPAAMVAKRSGQSVPQLSALKVIPDVIFVPTATILALIAVKVTKRMSIKKMHPI</sequence>